<gene>
    <name evidence="14" type="primary">LOC107107330</name>
</gene>
<dbReference type="RefSeq" id="XP_015263098.1">
    <property type="nucleotide sequence ID" value="XM_015407612.1"/>
</dbReference>
<dbReference type="InterPro" id="IPR039008">
    <property type="entry name" value="IF_rod_dom"/>
</dbReference>
<accession>A0ABM1JNR1</accession>
<dbReference type="PANTHER" id="PTHR23239:SF14">
    <property type="entry name" value="KERATIN, TYPE I CYTOSKELETAL 19"/>
    <property type="match status" value="1"/>
</dbReference>
<feature type="coiled-coil region" evidence="10">
    <location>
        <begin position="210"/>
        <end position="255"/>
    </location>
</feature>
<keyword evidence="3 9" id="KW-0403">Intermediate filament</keyword>
<feature type="coiled-coil region" evidence="10">
    <location>
        <begin position="770"/>
        <end position="843"/>
    </location>
</feature>
<dbReference type="SMART" id="SM01391">
    <property type="entry name" value="Filament"/>
    <property type="match status" value="2"/>
</dbReference>
<reference evidence="14" key="1">
    <citation type="submission" date="2025-08" db="UniProtKB">
        <authorList>
            <consortium name="RefSeq"/>
        </authorList>
    </citation>
    <scope>IDENTIFICATION</scope>
</reference>
<organism evidence="13 14">
    <name type="scientific">Gekko japonicus</name>
    <name type="common">Schlegel's Japanese gecko</name>
    <dbReference type="NCBI Taxonomy" id="146911"/>
    <lineage>
        <taxon>Eukaryota</taxon>
        <taxon>Metazoa</taxon>
        <taxon>Chordata</taxon>
        <taxon>Craniata</taxon>
        <taxon>Vertebrata</taxon>
        <taxon>Euteleostomi</taxon>
        <taxon>Lepidosauria</taxon>
        <taxon>Squamata</taxon>
        <taxon>Bifurcata</taxon>
        <taxon>Gekkota</taxon>
        <taxon>Gekkonidae</taxon>
        <taxon>Gekkoninae</taxon>
        <taxon>Gekko</taxon>
    </lineage>
</organism>
<dbReference type="PROSITE" id="PS51842">
    <property type="entry name" value="IF_ROD_2"/>
    <property type="match status" value="2"/>
</dbReference>
<name>A0ABM1JNR1_GEKJA</name>
<keyword evidence="1" id="KW-0597">Phosphoprotein</keyword>
<evidence type="ECO:0000259" key="12">
    <source>
        <dbReference type="PROSITE" id="PS51842"/>
    </source>
</evidence>
<dbReference type="SUPFAM" id="SSF64593">
    <property type="entry name" value="Intermediate filament protein, coiled coil region"/>
    <property type="match status" value="4"/>
</dbReference>
<dbReference type="GeneID" id="107107330"/>
<evidence type="ECO:0000256" key="3">
    <source>
        <dbReference type="ARBA" id="ARBA00022754"/>
    </source>
</evidence>
<evidence type="ECO:0000256" key="7">
    <source>
        <dbReference type="ARBA" id="ARBA00041710"/>
    </source>
</evidence>
<feature type="domain" description="IF rod" evidence="12">
    <location>
        <begin position="560"/>
        <end position="872"/>
    </location>
</feature>
<dbReference type="PROSITE" id="PS00226">
    <property type="entry name" value="IF_ROD_1"/>
    <property type="match status" value="2"/>
</dbReference>
<evidence type="ECO:0000256" key="6">
    <source>
        <dbReference type="ARBA" id="ARBA00040324"/>
    </source>
</evidence>
<dbReference type="PANTHER" id="PTHR23239">
    <property type="entry name" value="INTERMEDIATE FILAMENT"/>
    <property type="match status" value="1"/>
</dbReference>
<comment type="similarity">
    <text evidence="9">Belongs to the intermediate filament family.</text>
</comment>
<dbReference type="Proteomes" id="UP000694871">
    <property type="component" value="Unplaced"/>
</dbReference>
<evidence type="ECO:0000256" key="10">
    <source>
        <dbReference type="SAM" id="Coils"/>
    </source>
</evidence>
<dbReference type="Pfam" id="PF00038">
    <property type="entry name" value="Filament"/>
    <property type="match status" value="2"/>
</dbReference>
<evidence type="ECO:0000256" key="5">
    <source>
        <dbReference type="ARBA" id="ARBA00037562"/>
    </source>
</evidence>
<keyword evidence="13" id="KW-1185">Reference proteome</keyword>
<feature type="coiled-coil region" evidence="10">
    <location>
        <begin position="316"/>
        <end position="417"/>
    </location>
</feature>
<evidence type="ECO:0000256" key="1">
    <source>
        <dbReference type="ARBA" id="ARBA00022553"/>
    </source>
</evidence>
<feature type="compositionally biased region" description="Low complexity" evidence="11">
    <location>
        <begin position="887"/>
        <end position="897"/>
    </location>
</feature>
<feature type="coiled-coil region" evidence="10">
    <location>
        <begin position="564"/>
        <end position="598"/>
    </location>
</feature>
<dbReference type="Gene3D" id="1.20.5.1160">
    <property type="entry name" value="Vasodilator-stimulated phosphoprotein"/>
    <property type="match status" value="2"/>
</dbReference>
<dbReference type="PRINTS" id="PR01248">
    <property type="entry name" value="TYPE1KERATIN"/>
</dbReference>
<feature type="region of interest" description="Disordered" evidence="11">
    <location>
        <begin position="869"/>
        <end position="921"/>
    </location>
</feature>
<evidence type="ECO:0000313" key="14">
    <source>
        <dbReference type="RefSeq" id="XP_015263098.1"/>
    </source>
</evidence>
<feature type="coiled-coil region" evidence="10">
    <location>
        <begin position="111"/>
        <end position="145"/>
    </location>
</feature>
<sequence length="921" mass="98907">MTSYSFRQSSSVSGGGYGGASLRAPSMHGGSGGRGVSVSSARFVSSGAGGGLGGGYGGGYGGGLGGGYGGGYGGGFGGGYGGGFGGGAGGGFGASMAVSDGLLTGNEKVTMQNLNDRLASYLDKVRALEEANTDLEVKIREWYQKQGPSPTRDYSAYHKTIEDLRDKILDATIENSKIVLQIDNARLAADDFKTKFETEQALRMSVEGDINGLRRVLDELTLARTDLELQIESLKEELAYLKKNHEEEMASLSGQLGGQVSVEVDSAPGIDLTKILADMRDQYELMADKNRREAEAWFTSKTEELNQEVAVNTEQLQSSKTEITDLRRTLQGLEIELQSQISMKNALENTLADTECRYSAQLAQIQGLIGNIEGQLVELRSDMERQNSDYKILMDIKSRLEQEIETYRKLLDGQDLQFSGIHGLPAMATSYYQSSSASYGGGLGGGSCGSSRMSSVRVGSPSIGGAGGGRMSVSSARFVSSGAGGGYGGGIGGGFGSGSCGAGGGFGGGSYGLVSGGGGGYGSCFGGGLGGGYAGGYGGGYGGGFDFVAGGDGALLTGNEKVTMQNLNDRLANYLEKVRALEEANTELEIKIRDWHQKQAPTSPAKDYSHYHKIIEDIRDKILQATTDNSRVVLEIDNARLAADDFRLKYENELHLRQSVEADINGLRRVLDELTLSKSDMEMQIEGQKEDLAYLKKNHEELMKEYSTQLTGNVSVEMDAAPGIDLTKILADMREQYEQLADKNRRDCEAWFFAKTEELNREVATNTEQIQTSKSEMSELRRTIQSLEIELQSHLSMKAGLESSLAETEGRYCAQLAQIQNMITSVEEQLAELRSDMERQNYEYKMLMDIKTRLEQEIGTYRNLLEGQDSKIPGWSPKDASHGGGSNITYGSSTSYSSGGGGSGSITSSSKVRTGSEERRY</sequence>
<keyword evidence="4 10" id="KW-0175">Coiled coil</keyword>
<dbReference type="Gene3D" id="1.20.5.170">
    <property type="match status" value="2"/>
</dbReference>
<evidence type="ECO:0000313" key="13">
    <source>
        <dbReference type="Proteomes" id="UP000694871"/>
    </source>
</evidence>
<dbReference type="InterPro" id="IPR002957">
    <property type="entry name" value="Keratin_I"/>
</dbReference>
<dbReference type="InterPro" id="IPR018039">
    <property type="entry name" value="IF_conserved"/>
</dbReference>
<evidence type="ECO:0000256" key="2">
    <source>
        <dbReference type="ARBA" id="ARBA00022744"/>
    </source>
</evidence>
<feature type="coiled-coil region" evidence="10">
    <location>
        <begin position="671"/>
        <end position="705"/>
    </location>
</feature>
<dbReference type="Gene3D" id="1.20.5.500">
    <property type="entry name" value="Single helix bin"/>
    <property type="match status" value="2"/>
</dbReference>
<evidence type="ECO:0000256" key="4">
    <source>
        <dbReference type="ARBA" id="ARBA00023054"/>
    </source>
</evidence>
<feature type="domain" description="IF rod" evidence="12">
    <location>
        <begin position="107"/>
        <end position="418"/>
    </location>
</feature>
<evidence type="ECO:0000256" key="8">
    <source>
        <dbReference type="ARBA" id="ARBA00042489"/>
    </source>
</evidence>
<proteinExistence type="inferred from homology"/>
<protein>
    <recommendedName>
        <fullName evidence="6">Keratin, type I cytoskeletal 19</fullName>
    </recommendedName>
    <alternativeName>
        <fullName evidence="7">Cytokeratin-19</fullName>
    </alternativeName>
    <alternativeName>
        <fullName evidence="8">Keratin-19</fullName>
    </alternativeName>
</protein>
<evidence type="ECO:0000256" key="9">
    <source>
        <dbReference type="RuleBase" id="RU000685"/>
    </source>
</evidence>
<dbReference type="SUPFAM" id="SSF46579">
    <property type="entry name" value="Prefoldin"/>
    <property type="match status" value="1"/>
</dbReference>
<comment type="function">
    <text evidence="5">Involved in the organization of myofibers. Together with KRT8, helps to link the contractile apparatus to dystrophin at the costameres of striated muscle.</text>
</comment>
<evidence type="ECO:0000256" key="11">
    <source>
        <dbReference type="SAM" id="MobiDB-lite"/>
    </source>
</evidence>
<keyword evidence="2" id="KW-0416">Keratin</keyword>